<sequence length="627" mass="68782">MSQVCCACSAPATAPRRSCWRSSGVSSSTASELASVGRLPHQQPIPDFVTARRQDVAEECLRLLHQQIPRGQVLNVSLATIFAGALWLQMQTPRPWIWMAGFLTVVLIRQLLHRFVLPPARGRPIRRTTPLLYTLTAVFSGAGWGSALYILDLGSTDVLVLTALTLGGVMAGAIGVLSYLLSVYVGFILPIALPLALHFFTQEPEGIAVIGLMVLVFLAGCVYFALVFNGVVTQTLRLKYANDALLQDLQRQKQIAEDANVAKSKFLAAASHDLRQPLHALNLLIEALKTSRADRDRADIYPRVGQSLEALGKLFNALLDISKLDAAAVTPEPEDFRLEGLLGRCVREHEAEARRKGLRLRCRDCAVLVQTDPLLLERVVRNLLSNAIRYTKQGGVLIACRKRGNGVLLQVWDTGVGIPEDRIAEVFEEFRQIDNPHRDRNRGLGLGLAIVRRLCNLLGLPLTLRSRLARGTVVSILLPRAIRRQETAASPPSPSPIWEMRGRVVLVIDDERDVLQATAVLLEQWGCEALTAQSGPQAQVLLRRGGQVPDVILSDLRLRDEETGIDAIAAVRAALGQPVPAVLLSGDTAPERIRLARESGYRLLHKPLQPARLRAALQRAIAEIPAR</sequence>
<dbReference type="PROSITE" id="PS50109">
    <property type="entry name" value="HIS_KIN"/>
    <property type="match status" value="1"/>
</dbReference>
<evidence type="ECO:0000256" key="3">
    <source>
        <dbReference type="ARBA" id="ARBA00022553"/>
    </source>
</evidence>
<dbReference type="Proteomes" id="UP000748752">
    <property type="component" value="Unassembled WGS sequence"/>
</dbReference>
<evidence type="ECO:0000259" key="8">
    <source>
        <dbReference type="PROSITE" id="PS50109"/>
    </source>
</evidence>
<dbReference type="InterPro" id="IPR011006">
    <property type="entry name" value="CheY-like_superfamily"/>
</dbReference>
<dbReference type="InterPro" id="IPR036890">
    <property type="entry name" value="HATPase_C_sf"/>
</dbReference>
<comment type="catalytic activity">
    <reaction evidence="1">
        <text>ATP + protein L-histidine = ADP + protein N-phospho-L-histidine.</text>
        <dbReference type="EC" id="2.7.13.3"/>
    </reaction>
</comment>
<dbReference type="InterPro" id="IPR005467">
    <property type="entry name" value="His_kinase_dom"/>
</dbReference>
<dbReference type="Gene3D" id="1.10.287.130">
    <property type="match status" value="1"/>
</dbReference>
<evidence type="ECO:0000256" key="1">
    <source>
        <dbReference type="ARBA" id="ARBA00000085"/>
    </source>
</evidence>
<dbReference type="SUPFAM" id="SSF55874">
    <property type="entry name" value="ATPase domain of HSP90 chaperone/DNA topoisomerase II/histidine kinase"/>
    <property type="match status" value="1"/>
</dbReference>
<organism evidence="10 11">
    <name type="scientific">Thiohalocapsa halophila</name>
    <dbReference type="NCBI Taxonomy" id="69359"/>
    <lineage>
        <taxon>Bacteria</taxon>
        <taxon>Pseudomonadati</taxon>
        <taxon>Pseudomonadota</taxon>
        <taxon>Gammaproteobacteria</taxon>
        <taxon>Chromatiales</taxon>
        <taxon>Chromatiaceae</taxon>
        <taxon>Thiohalocapsa</taxon>
    </lineage>
</organism>
<dbReference type="PANTHER" id="PTHR43047:SF9">
    <property type="entry name" value="HISTIDINE KINASE"/>
    <property type="match status" value="1"/>
</dbReference>
<dbReference type="Pfam" id="PF02518">
    <property type="entry name" value="HATPase_c"/>
    <property type="match status" value="1"/>
</dbReference>
<dbReference type="InterPro" id="IPR004358">
    <property type="entry name" value="Sig_transdc_His_kin-like_C"/>
</dbReference>
<proteinExistence type="predicted"/>
<reference evidence="10 11" key="1">
    <citation type="journal article" date="2020" name="Microorganisms">
        <title>Osmotic Adaptation and Compatible Solute Biosynthesis of Phototrophic Bacteria as Revealed from Genome Analyses.</title>
        <authorList>
            <person name="Imhoff J.F."/>
            <person name="Rahn T."/>
            <person name="Kunzel S."/>
            <person name="Keller A."/>
            <person name="Neulinger S.C."/>
        </authorList>
    </citation>
    <scope>NUCLEOTIDE SEQUENCE [LARGE SCALE GENOMIC DNA]</scope>
    <source>
        <strain evidence="10 11">DSM 6210</strain>
    </source>
</reference>
<comment type="caution">
    <text evidence="10">The sequence shown here is derived from an EMBL/GenBank/DDBJ whole genome shotgun (WGS) entry which is preliminary data.</text>
</comment>
<evidence type="ECO:0000256" key="7">
    <source>
        <dbReference type="SAM" id="Phobius"/>
    </source>
</evidence>
<evidence type="ECO:0000313" key="11">
    <source>
        <dbReference type="Proteomes" id="UP000748752"/>
    </source>
</evidence>
<dbReference type="PANTHER" id="PTHR43047">
    <property type="entry name" value="TWO-COMPONENT HISTIDINE PROTEIN KINASE"/>
    <property type="match status" value="1"/>
</dbReference>
<evidence type="ECO:0000259" key="9">
    <source>
        <dbReference type="PROSITE" id="PS50110"/>
    </source>
</evidence>
<keyword evidence="7" id="KW-0472">Membrane</keyword>
<evidence type="ECO:0000256" key="6">
    <source>
        <dbReference type="PROSITE-ProRule" id="PRU00169"/>
    </source>
</evidence>
<keyword evidence="3 6" id="KW-0597">Phosphoprotein</keyword>
<feature type="transmembrane region" description="Helical" evidence="7">
    <location>
        <begin position="132"/>
        <end position="151"/>
    </location>
</feature>
<dbReference type="InterPro" id="IPR001789">
    <property type="entry name" value="Sig_transdc_resp-reg_receiver"/>
</dbReference>
<feature type="transmembrane region" description="Helical" evidence="7">
    <location>
        <begin position="207"/>
        <end position="232"/>
    </location>
</feature>
<evidence type="ECO:0000256" key="5">
    <source>
        <dbReference type="ARBA" id="ARBA00022777"/>
    </source>
</evidence>
<dbReference type="PROSITE" id="PS50110">
    <property type="entry name" value="RESPONSE_REGULATORY"/>
    <property type="match status" value="1"/>
</dbReference>
<feature type="domain" description="Response regulatory" evidence="9">
    <location>
        <begin position="504"/>
        <end position="621"/>
    </location>
</feature>
<dbReference type="EC" id="2.7.13.3" evidence="2"/>
<dbReference type="SMART" id="SM00387">
    <property type="entry name" value="HATPase_c"/>
    <property type="match status" value="1"/>
</dbReference>
<dbReference type="Gene3D" id="3.30.565.10">
    <property type="entry name" value="Histidine kinase-like ATPase, C-terminal domain"/>
    <property type="match status" value="1"/>
</dbReference>
<keyword evidence="4" id="KW-0808">Transferase</keyword>
<feature type="domain" description="Histidine kinase" evidence="8">
    <location>
        <begin position="269"/>
        <end position="482"/>
    </location>
</feature>
<evidence type="ECO:0000256" key="2">
    <source>
        <dbReference type="ARBA" id="ARBA00012438"/>
    </source>
</evidence>
<feature type="modified residue" description="4-aspartylphosphate" evidence="6">
    <location>
        <position position="555"/>
    </location>
</feature>
<dbReference type="Gene3D" id="3.40.50.2300">
    <property type="match status" value="1"/>
</dbReference>
<dbReference type="InterPro" id="IPR003661">
    <property type="entry name" value="HisK_dim/P_dom"/>
</dbReference>
<keyword evidence="5" id="KW-0418">Kinase</keyword>
<keyword evidence="7" id="KW-0812">Transmembrane</keyword>
<dbReference type="CDD" id="cd00082">
    <property type="entry name" value="HisKA"/>
    <property type="match status" value="1"/>
</dbReference>
<dbReference type="SUPFAM" id="SSF47384">
    <property type="entry name" value="Homodimeric domain of signal transducing histidine kinase"/>
    <property type="match status" value="1"/>
</dbReference>
<dbReference type="Pfam" id="PF00512">
    <property type="entry name" value="HisKA"/>
    <property type="match status" value="1"/>
</dbReference>
<name>A0ABS1CJG4_9GAMM</name>
<dbReference type="SMART" id="SM00448">
    <property type="entry name" value="REC"/>
    <property type="match status" value="1"/>
</dbReference>
<accession>A0ABS1CJG4</accession>
<gene>
    <name evidence="10" type="ORF">CKO31_15195</name>
</gene>
<evidence type="ECO:0000313" key="10">
    <source>
        <dbReference type="EMBL" id="MBK1632060.1"/>
    </source>
</evidence>
<dbReference type="EMBL" id="NRRV01000038">
    <property type="protein sequence ID" value="MBK1632060.1"/>
    <property type="molecule type" value="Genomic_DNA"/>
</dbReference>
<dbReference type="InterPro" id="IPR003594">
    <property type="entry name" value="HATPase_dom"/>
</dbReference>
<evidence type="ECO:0000256" key="4">
    <source>
        <dbReference type="ARBA" id="ARBA00022679"/>
    </source>
</evidence>
<dbReference type="SMART" id="SM00388">
    <property type="entry name" value="HisKA"/>
    <property type="match status" value="1"/>
</dbReference>
<keyword evidence="7" id="KW-1133">Transmembrane helix</keyword>
<keyword evidence="11" id="KW-1185">Reference proteome</keyword>
<dbReference type="InterPro" id="IPR036097">
    <property type="entry name" value="HisK_dim/P_sf"/>
</dbReference>
<protein>
    <recommendedName>
        <fullName evidence="2">histidine kinase</fullName>
        <ecNumber evidence="2">2.7.13.3</ecNumber>
    </recommendedName>
</protein>
<dbReference type="Pfam" id="PF00072">
    <property type="entry name" value="Response_reg"/>
    <property type="match status" value="1"/>
</dbReference>
<dbReference type="PRINTS" id="PR00344">
    <property type="entry name" value="BCTRLSENSOR"/>
</dbReference>
<feature type="transmembrane region" description="Helical" evidence="7">
    <location>
        <begin position="96"/>
        <end position="112"/>
    </location>
</feature>
<feature type="transmembrane region" description="Helical" evidence="7">
    <location>
        <begin position="72"/>
        <end position="90"/>
    </location>
</feature>
<dbReference type="SUPFAM" id="SSF52172">
    <property type="entry name" value="CheY-like"/>
    <property type="match status" value="1"/>
</dbReference>